<dbReference type="EMBL" id="JBHMCG010000127">
    <property type="protein sequence ID" value="MFB9576275.1"/>
    <property type="molecule type" value="Genomic_DNA"/>
</dbReference>
<organism evidence="3 4">
    <name type="scientific">Streptomyces yanii</name>
    <dbReference type="NCBI Taxonomy" id="78510"/>
    <lineage>
        <taxon>Bacteria</taxon>
        <taxon>Bacillati</taxon>
        <taxon>Actinomycetota</taxon>
        <taxon>Actinomycetes</taxon>
        <taxon>Kitasatosporales</taxon>
        <taxon>Streptomycetaceae</taxon>
        <taxon>Streptomyces</taxon>
    </lineage>
</organism>
<feature type="compositionally biased region" description="Low complexity" evidence="1">
    <location>
        <begin position="1"/>
        <end position="14"/>
    </location>
</feature>
<feature type="transmembrane region" description="Helical" evidence="2">
    <location>
        <begin position="38"/>
        <end position="57"/>
    </location>
</feature>
<evidence type="ECO:0000313" key="3">
    <source>
        <dbReference type="EMBL" id="MFB9576275.1"/>
    </source>
</evidence>
<feature type="region of interest" description="Disordered" evidence="1">
    <location>
        <begin position="1"/>
        <end position="25"/>
    </location>
</feature>
<gene>
    <name evidence="3" type="ORF">ACFFTL_29320</name>
</gene>
<evidence type="ECO:0000256" key="2">
    <source>
        <dbReference type="SAM" id="Phobius"/>
    </source>
</evidence>
<keyword evidence="2" id="KW-1133">Transmembrane helix</keyword>
<keyword evidence="2" id="KW-0472">Membrane</keyword>
<sequence length="63" mass="6260">MTTPAAVPAVTPAVSGPPPEGRLAPQALDTPAARRVQTVSLGAGIALVGLGLGFLGLRMRRTG</sequence>
<comment type="caution">
    <text evidence="3">The sequence shown here is derived from an EMBL/GenBank/DDBJ whole genome shotgun (WGS) entry which is preliminary data.</text>
</comment>
<name>A0ABV5REH6_9ACTN</name>
<evidence type="ECO:0000313" key="4">
    <source>
        <dbReference type="Proteomes" id="UP001589710"/>
    </source>
</evidence>
<protein>
    <submittedName>
        <fullName evidence="3">Uncharacterized protein</fullName>
    </submittedName>
</protein>
<dbReference type="RefSeq" id="WP_345517237.1">
    <property type="nucleotide sequence ID" value="NZ_BAAAXD010000045.1"/>
</dbReference>
<keyword evidence="4" id="KW-1185">Reference proteome</keyword>
<accession>A0ABV5REH6</accession>
<keyword evidence="2" id="KW-0812">Transmembrane</keyword>
<evidence type="ECO:0000256" key="1">
    <source>
        <dbReference type="SAM" id="MobiDB-lite"/>
    </source>
</evidence>
<reference evidence="3 4" key="1">
    <citation type="submission" date="2024-09" db="EMBL/GenBank/DDBJ databases">
        <authorList>
            <person name="Sun Q."/>
            <person name="Mori K."/>
        </authorList>
    </citation>
    <scope>NUCLEOTIDE SEQUENCE [LARGE SCALE GENOMIC DNA]</scope>
    <source>
        <strain evidence="3 4">JCM 3331</strain>
    </source>
</reference>
<dbReference type="Proteomes" id="UP001589710">
    <property type="component" value="Unassembled WGS sequence"/>
</dbReference>
<proteinExistence type="predicted"/>